<keyword evidence="2" id="KW-1185">Reference proteome</keyword>
<sequence length="87" mass="9766">MPAFVAKYIMDCHNFEAEQAQEAMQAGTIMATSVELQNIIAHIDSEHLEAAHAAANAPMQSMINVKNSKDKGHLFQTWLTFFESREK</sequence>
<reference evidence="1 2" key="1">
    <citation type="journal article" date="2018" name="Evol. Lett.">
        <title>Horizontal gene cluster transfer increased hallucinogenic mushroom diversity.</title>
        <authorList>
            <person name="Reynolds H.T."/>
            <person name="Vijayakumar V."/>
            <person name="Gluck-Thaler E."/>
            <person name="Korotkin H.B."/>
            <person name="Matheny P.B."/>
            <person name="Slot J.C."/>
        </authorList>
    </citation>
    <scope>NUCLEOTIDE SEQUENCE [LARGE SCALE GENOMIC DNA]</scope>
    <source>
        <strain evidence="1 2">2631</strain>
    </source>
</reference>
<evidence type="ECO:0000313" key="2">
    <source>
        <dbReference type="Proteomes" id="UP000283269"/>
    </source>
</evidence>
<dbReference type="InParanoid" id="A0A409WB81"/>
<evidence type="ECO:0000313" key="1">
    <source>
        <dbReference type="EMBL" id="PPQ75764.1"/>
    </source>
</evidence>
<protein>
    <submittedName>
        <fullName evidence="1">Uncharacterized protein</fullName>
    </submittedName>
</protein>
<dbReference type="Proteomes" id="UP000283269">
    <property type="component" value="Unassembled WGS sequence"/>
</dbReference>
<accession>A0A409WB81</accession>
<comment type="caution">
    <text evidence="1">The sequence shown here is derived from an EMBL/GenBank/DDBJ whole genome shotgun (WGS) entry which is preliminary data.</text>
</comment>
<dbReference type="AlphaFoldDB" id="A0A409WB81"/>
<dbReference type="EMBL" id="NHYD01003583">
    <property type="protein sequence ID" value="PPQ75764.1"/>
    <property type="molecule type" value="Genomic_DNA"/>
</dbReference>
<organism evidence="1 2">
    <name type="scientific">Psilocybe cyanescens</name>
    <dbReference type="NCBI Taxonomy" id="93625"/>
    <lineage>
        <taxon>Eukaryota</taxon>
        <taxon>Fungi</taxon>
        <taxon>Dikarya</taxon>
        <taxon>Basidiomycota</taxon>
        <taxon>Agaricomycotina</taxon>
        <taxon>Agaricomycetes</taxon>
        <taxon>Agaricomycetidae</taxon>
        <taxon>Agaricales</taxon>
        <taxon>Agaricineae</taxon>
        <taxon>Strophariaceae</taxon>
        <taxon>Psilocybe</taxon>
    </lineage>
</organism>
<name>A0A409WB81_PSICY</name>
<proteinExistence type="predicted"/>
<gene>
    <name evidence="1" type="ORF">CVT25_013623</name>
</gene>